<keyword evidence="2" id="KW-0175">Coiled coil</keyword>
<dbReference type="Gene3D" id="1.10.3210.10">
    <property type="entry name" value="Hypothetical protein af1432"/>
    <property type="match status" value="1"/>
</dbReference>
<evidence type="ECO:0000313" key="5">
    <source>
        <dbReference type="Proteomes" id="UP000292958"/>
    </source>
</evidence>
<dbReference type="GO" id="GO:0003676">
    <property type="term" value="F:nucleic acid binding"/>
    <property type="evidence" value="ECO:0007669"/>
    <property type="project" value="InterPro"/>
</dbReference>
<keyword evidence="1" id="KW-0378">Hydrolase</keyword>
<evidence type="ECO:0000313" key="4">
    <source>
        <dbReference type="EMBL" id="RZU40110.1"/>
    </source>
</evidence>
<evidence type="ECO:0000256" key="1">
    <source>
        <dbReference type="ARBA" id="ARBA00022801"/>
    </source>
</evidence>
<dbReference type="Proteomes" id="UP000292958">
    <property type="component" value="Unassembled WGS sequence"/>
</dbReference>
<dbReference type="GO" id="GO:0031125">
    <property type="term" value="P:rRNA 3'-end processing"/>
    <property type="evidence" value="ECO:0007669"/>
    <property type="project" value="TreeGrafter"/>
</dbReference>
<dbReference type="InterPro" id="IPR012340">
    <property type="entry name" value="NA-bd_OB-fold"/>
</dbReference>
<protein>
    <submittedName>
        <fullName evidence="4">3'-5' exoribonuclease</fullName>
    </submittedName>
</protein>
<dbReference type="Pfam" id="PF01966">
    <property type="entry name" value="HD"/>
    <property type="match status" value="1"/>
</dbReference>
<name>A0A4Q7YRI4_9BACT</name>
<sequence>MKDFFIADAPRFDNAFVTSYFVLSSLQVRERRQGGQFLTITLTDKTGSMPAVMWEDFADSIAVCSEGCYVKAQGQVTRYQNKFQMALQRLRFAAETEIDPTDYLPITRFDIDEMWDELRGYVLRFTNPDLRRLVFAFLDEPAIASAYRMAPAAKVLHHAWIGGLLEHVVTLVRVCVATAPFYPEVDPDLLVTGAILHDVGKIRELHWKSSFGYTLEGQLIGHISIAQGMLIEKVRELEPFPERLRLLVEHMILSHHGKYEFGSPKLPMTPEALLLNMLDDLEAKMQTLRNAFANAEVQGKRPGEVTDWIRSMDRPLFNSSAYLNERPASGASPAIDASGASSAVEQRSFLDAVEDNQPAVEVPEQPID</sequence>
<reference evidence="4 5" key="1">
    <citation type="submission" date="2019-02" db="EMBL/GenBank/DDBJ databases">
        <title>Genomic Encyclopedia of Archaeal and Bacterial Type Strains, Phase II (KMG-II): from individual species to whole genera.</title>
        <authorList>
            <person name="Goeker M."/>
        </authorList>
    </citation>
    <scope>NUCLEOTIDE SEQUENCE [LARGE SCALE GENOMIC DNA]</scope>
    <source>
        <strain evidence="4 5">DSM 18101</strain>
    </source>
</reference>
<comment type="caution">
    <text evidence="4">The sequence shown here is derived from an EMBL/GenBank/DDBJ whole genome shotgun (WGS) entry which is preliminary data.</text>
</comment>
<gene>
    <name evidence="4" type="ORF">BDD14_1534</name>
</gene>
<evidence type="ECO:0000256" key="2">
    <source>
        <dbReference type="SAM" id="Coils"/>
    </source>
</evidence>
<dbReference type="SUPFAM" id="SSF50249">
    <property type="entry name" value="Nucleic acid-binding proteins"/>
    <property type="match status" value="1"/>
</dbReference>
<accession>A0A4Q7YRI4</accession>
<dbReference type="Gene3D" id="2.40.50.140">
    <property type="entry name" value="Nucleic acid-binding proteins"/>
    <property type="match status" value="1"/>
</dbReference>
<dbReference type="Pfam" id="PF01336">
    <property type="entry name" value="tRNA_anti-codon"/>
    <property type="match status" value="1"/>
</dbReference>
<proteinExistence type="predicted"/>
<dbReference type="SUPFAM" id="SSF109604">
    <property type="entry name" value="HD-domain/PDEase-like"/>
    <property type="match status" value="1"/>
</dbReference>
<dbReference type="CDD" id="cd00077">
    <property type="entry name" value="HDc"/>
    <property type="match status" value="1"/>
</dbReference>
<dbReference type="OrthoDB" id="9778453at2"/>
<dbReference type="GO" id="GO:0016787">
    <property type="term" value="F:hydrolase activity"/>
    <property type="evidence" value="ECO:0007669"/>
    <property type="project" value="UniProtKB-KW"/>
</dbReference>
<dbReference type="InterPro" id="IPR050798">
    <property type="entry name" value="YhaM_exoribonuc/phosphodiest"/>
</dbReference>
<dbReference type="PANTHER" id="PTHR37294">
    <property type="entry name" value="3'-5' EXORIBONUCLEASE YHAM"/>
    <property type="match status" value="1"/>
</dbReference>
<dbReference type="InterPro" id="IPR004365">
    <property type="entry name" value="NA-bd_OB_tRNA"/>
</dbReference>
<dbReference type="PANTHER" id="PTHR37294:SF1">
    <property type="entry name" value="3'-5' EXORIBONUCLEASE YHAM"/>
    <property type="match status" value="1"/>
</dbReference>
<dbReference type="EMBL" id="SHKW01000001">
    <property type="protein sequence ID" value="RZU40110.1"/>
    <property type="molecule type" value="Genomic_DNA"/>
</dbReference>
<dbReference type="SMART" id="SM00471">
    <property type="entry name" value="HDc"/>
    <property type="match status" value="1"/>
</dbReference>
<dbReference type="InterPro" id="IPR003607">
    <property type="entry name" value="HD/PDEase_dom"/>
</dbReference>
<keyword evidence="5" id="KW-1185">Reference proteome</keyword>
<feature type="coiled-coil region" evidence="2">
    <location>
        <begin position="271"/>
        <end position="298"/>
    </location>
</feature>
<feature type="domain" description="HD/PDEase" evidence="3">
    <location>
        <begin position="160"/>
        <end position="293"/>
    </location>
</feature>
<evidence type="ECO:0000259" key="3">
    <source>
        <dbReference type="SMART" id="SM00471"/>
    </source>
</evidence>
<dbReference type="InterPro" id="IPR006674">
    <property type="entry name" value="HD_domain"/>
</dbReference>
<organism evidence="4 5">
    <name type="scientific">Edaphobacter modestus</name>
    <dbReference type="NCBI Taxonomy" id="388466"/>
    <lineage>
        <taxon>Bacteria</taxon>
        <taxon>Pseudomonadati</taxon>
        <taxon>Acidobacteriota</taxon>
        <taxon>Terriglobia</taxon>
        <taxon>Terriglobales</taxon>
        <taxon>Acidobacteriaceae</taxon>
        <taxon>Edaphobacter</taxon>
    </lineage>
</organism>
<dbReference type="RefSeq" id="WP_130418221.1">
    <property type="nucleotide sequence ID" value="NZ_SHKW01000001.1"/>
</dbReference>
<dbReference type="AlphaFoldDB" id="A0A4Q7YRI4"/>